<evidence type="ECO:0000256" key="3">
    <source>
        <dbReference type="SAM" id="MobiDB-lite"/>
    </source>
</evidence>
<dbReference type="InterPro" id="IPR052090">
    <property type="entry name" value="Cytolytic_pore-forming_toxin"/>
</dbReference>
<feature type="domain" description="Fibronectin type-III" evidence="4">
    <location>
        <begin position="514"/>
        <end position="606"/>
    </location>
</feature>
<dbReference type="Proteomes" id="UP000472265">
    <property type="component" value="Chromosome 21"/>
</dbReference>
<dbReference type="RefSeq" id="XP_030257655.1">
    <property type="nucleotide sequence ID" value="XM_030401795.1"/>
</dbReference>
<proteinExistence type="inferred from homology"/>
<dbReference type="InterPro" id="IPR013783">
    <property type="entry name" value="Ig-like_fold"/>
</dbReference>
<evidence type="ECO:0000313" key="6">
    <source>
        <dbReference type="Proteomes" id="UP000472265"/>
    </source>
</evidence>
<evidence type="ECO:0000256" key="1">
    <source>
        <dbReference type="RuleBase" id="RU004560"/>
    </source>
</evidence>
<sequence>MDSEASRTMEVAALGRPFSLGMLYDCRKDSLIPGLTLWDRSDLAEHIGERPKNYNDFEIVASESIEDKSSALNVEASLKASFLGGLVEVDGSAKYLNDSKTSKNQARVTLTYKATTKVQEMSMDHLGRGNVKHPYVFDKGLATHVVTGVLYGAQAFFVFDREVSEKEDHQDIEGNLKVMIKKIPRLAIEGEGSLKMEDKDREKVEKFSCRFFGDFSLQKTPTSFQDAIQVYQSLSTLLGANGENAVPMKVWMLPLTCLDSSAAKLVRQISLTLVKKSQSVLEYFSELEMRCNDALKTTTVQQFPQIGTKIKTFKEMCSEFKLEFQQSLAKKLPSIRGGGEEEAVLAEILKKIHSSPFNSKDLNKWMDCKEREIHTLKSFTNMMKNTKIVSSQTDLYKESLSADHTVCFVFTSLGSDEPYLSTLSEYLEETTKPDKARWSCTHDVEKEQWYASREVADKMRSKAKLFSDFAEANKENKNIKFLAAGLTDETQKGSSIYLYKDGFSVTENFEPPSKPETLTVRDINHNSVTLKISPSKFGAENIISYSVEYCVSGQDGWKEKTASGAEEVTVSDLSPNTEYKFRCRAVTSVGVGPANEVSGSITTLPCSPPGKPQVEPNSREISVSWDKPAELRQDVQNPSYNVEYAKTDSRGKEEDLHWNQKMSRTEKTTVSQLQPETEYVVRVRCDCGEAGRSKESTSSIFAVCPKERLADAVKNQSSLLEHQSGRLPVYKVPLEEERLSVAGCRRFNFGKESFKQNRTIMVLGAAGAGKSTLINGIINYILGVEWEDSYRFKLVHEDPSKSQAESQTSEVTVYKINHQEGFEIDHSLTFVDTPGFGDTRGIKRDKEITEQLRNLFTDKRGVSEIDAVCFVAQASLARLTPTQKYVFDSVLSIFGKDVAENIRVLVTFADGQLPPVIEAIKASGVPCPKSEDGLPLHFKFNNSALFADNKSSAAGGRSKYGGFDQMFWDMGANSMEMFFDALNVIETKSLTLTKEVLRERKQLENSVENLRKQVKLGLAQLEEIKQTNLKLKDHEAEISRNEKFVIDVTVTKPVKTDISRTGKYLNCQQCQFTCGIADDKEKARCSAMGSDGNCTQCPGKCPWIVHFNQKYKWEYQEVKEKKTAEDLKEKYLEAKGAKASVQVLCDKLNSVFDRLQANVGKLMKRSAKRLNRLKEIALKPNPLSTPEYIDLLIEGEKSECKPGWQQRVEHLTAMREQAELMAVL</sequence>
<evidence type="ECO:0000313" key="5">
    <source>
        <dbReference type="Ensembl" id="ENSSAUP00010015341.1"/>
    </source>
</evidence>
<dbReference type="RefSeq" id="XP_030257656.1">
    <property type="nucleotide sequence ID" value="XM_030401796.1"/>
</dbReference>
<gene>
    <name evidence="5" type="primary">LOC115572035</name>
</gene>
<feature type="region of interest" description="Disordered" evidence="3">
    <location>
        <begin position="600"/>
        <end position="622"/>
    </location>
</feature>
<dbReference type="SUPFAM" id="SSF52540">
    <property type="entry name" value="P-loop containing nucleoside triphosphate hydrolases"/>
    <property type="match status" value="1"/>
</dbReference>
<dbReference type="InterPro" id="IPR030379">
    <property type="entry name" value="G_SEPTIN_dom"/>
</dbReference>
<dbReference type="Pfam" id="PF00041">
    <property type="entry name" value="fn3"/>
    <property type="match status" value="2"/>
</dbReference>
<dbReference type="InterPro" id="IPR027417">
    <property type="entry name" value="P-loop_NTPase"/>
</dbReference>
<reference evidence="5" key="1">
    <citation type="submission" date="2021-04" db="EMBL/GenBank/DDBJ databases">
        <authorList>
            <consortium name="Wellcome Sanger Institute Data Sharing"/>
        </authorList>
    </citation>
    <scope>NUCLEOTIDE SEQUENCE [LARGE SCALE GENOMIC DNA]</scope>
</reference>
<dbReference type="PANTHER" id="PTHR31594">
    <property type="entry name" value="AIG1-TYPE G DOMAIN-CONTAINING PROTEIN"/>
    <property type="match status" value="1"/>
</dbReference>
<dbReference type="Gene3D" id="2.60.40.10">
    <property type="entry name" value="Immunoglobulins"/>
    <property type="match status" value="2"/>
</dbReference>
<dbReference type="Pfam" id="PF18078">
    <property type="entry name" value="Thioredoxin_11"/>
    <property type="match status" value="1"/>
</dbReference>
<keyword evidence="2" id="KW-0175">Coiled coil</keyword>
<dbReference type="FunCoup" id="A0A671UNH8">
    <property type="interactions" value="16"/>
</dbReference>
<dbReference type="RefSeq" id="XP_030257654.1">
    <property type="nucleotide sequence ID" value="XM_030401794.1"/>
</dbReference>
<dbReference type="GeneID" id="115572035"/>
<keyword evidence="1" id="KW-0547">Nucleotide-binding</keyword>
<dbReference type="RefSeq" id="XP_030257651.1">
    <property type="nucleotide sequence ID" value="XM_030401791.1"/>
</dbReference>
<organism evidence="5 6">
    <name type="scientific">Sparus aurata</name>
    <name type="common">Gilthead sea bream</name>
    <dbReference type="NCBI Taxonomy" id="8175"/>
    <lineage>
        <taxon>Eukaryota</taxon>
        <taxon>Metazoa</taxon>
        <taxon>Chordata</taxon>
        <taxon>Craniata</taxon>
        <taxon>Vertebrata</taxon>
        <taxon>Euteleostomi</taxon>
        <taxon>Actinopterygii</taxon>
        <taxon>Neopterygii</taxon>
        <taxon>Teleostei</taxon>
        <taxon>Neoteleostei</taxon>
        <taxon>Acanthomorphata</taxon>
        <taxon>Eupercaria</taxon>
        <taxon>Spariformes</taxon>
        <taxon>Sparidae</taxon>
        <taxon>Sparus</taxon>
    </lineage>
</organism>
<comment type="similarity">
    <text evidence="1">Belongs to the TRAFAC class TrmE-Era-EngA-EngB-Septin-like GTPase superfamily. Septin GTPase family.</text>
</comment>
<dbReference type="GO" id="GO:0005525">
    <property type="term" value="F:GTP binding"/>
    <property type="evidence" value="ECO:0007669"/>
    <property type="project" value="UniProtKB-KW"/>
</dbReference>
<dbReference type="InterPro" id="IPR036116">
    <property type="entry name" value="FN3_sf"/>
</dbReference>
<reference evidence="5" key="2">
    <citation type="submission" date="2025-08" db="UniProtKB">
        <authorList>
            <consortium name="Ensembl"/>
        </authorList>
    </citation>
    <scope>IDENTIFICATION</scope>
</reference>
<dbReference type="PANTHER" id="PTHR31594:SF16">
    <property type="entry name" value="SI:CH211-281L24.3"/>
    <property type="match status" value="1"/>
</dbReference>
<keyword evidence="1" id="KW-0342">GTP-binding</keyword>
<dbReference type="InParanoid" id="A0A671UNH8"/>
<dbReference type="OrthoDB" id="8954335at2759"/>
<dbReference type="CDD" id="cd00882">
    <property type="entry name" value="Ras_like_GTPase"/>
    <property type="match status" value="1"/>
</dbReference>
<evidence type="ECO:0000259" key="4">
    <source>
        <dbReference type="PROSITE" id="PS50853"/>
    </source>
</evidence>
<accession>A0A671UNH8</accession>
<feature type="coiled-coil region" evidence="2">
    <location>
        <begin position="993"/>
        <end position="1027"/>
    </location>
</feature>
<dbReference type="RefSeq" id="XP_030257653.1">
    <property type="nucleotide sequence ID" value="XM_030401793.1"/>
</dbReference>
<protein>
    <submittedName>
        <fullName evidence="5">Uncharacterized LOC115571917</fullName>
    </submittedName>
</protein>
<dbReference type="Gene3D" id="3.40.50.300">
    <property type="entry name" value="P-loop containing nucleotide triphosphate hydrolases"/>
    <property type="match status" value="1"/>
</dbReference>
<dbReference type="SMART" id="SM00060">
    <property type="entry name" value="FN3"/>
    <property type="match status" value="2"/>
</dbReference>
<dbReference type="GeneTree" id="ENSGT00390000014380"/>
<dbReference type="Pfam" id="PF00735">
    <property type="entry name" value="Septin"/>
    <property type="match status" value="1"/>
</dbReference>
<keyword evidence="6" id="KW-1185">Reference proteome</keyword>
<dbReference type="CDD" id="cd00063">
    <property type="entry name" value="FN3"/>
    <property type="match status" value="2"/>
</dbReference>
<dbReference type="OMA" id="SPIHFKF"/>
<reference evidence="5" key="3">
    <citation type="submission" date="2025-09" db="UniProtKB">
        <authorList>
            <consortium name="Ensembl"/>
        </authorList>
    </citation>
    <scope>IDENTIFICATION</scope>
</reference>
<name>A0A671UNH8_SPAAU</name>
<dbReference type="Ensembl" id="ENSSAUT00010016266.1">
    <property type="protein sequence ID" value="ENSSAUP00010015341.1"/>
    <property type="gene ID" value="ENSSAUG00010007124.1"/>
</dbReference>
<dbReference type="InterPro" id="IPR040581">
    <property type="entry name" value="Thioredoxin_11"/>
</dbReference>
<dbReference type="AlphaFoldDB" id="A0A671UNH8"/>
<dbReference type="PROSITE" id="PS50853">
    <property type="entry name" value="FN3"/>
    <property type="match status" value="2"/>
</dbReference>
<dbReference type="InterPro" id="IPR003961">
    <property type="entry name" value="FN3_dom"/>
</dbReference>
<feature type="domain" description="Fibronectin type-III" evidence="4">
    <location>
        <begin position="608"/>
        <end position="706"/>
    </location>
</feature>
<dbReference type="InterPro" id="IPR048997">
    <property type="entry name" value="Stonustoxin-like_helical"/>
</dbReference>
<dbReference type="FunFam" id="3.40.50.300:FF:002049">
    <property type="entry name" value="Si:ch73-170d6.2"/>
    <property type="match status" value="1"/>
</dbReference>
<dbReference type="Pfam" id="PF21109">
    <property type="entry name" value="Stonustoxin_helical"/>
    <property type="match status" value="1"/>
</dbReference>
<dbReference type="SUPFAM" id="SSF49265">
    <property type="entry name" value="Fibronectin type III"/>
    <property type="match status" value="1"/>
</dbReference>
<evidence type="ECO:0000256" key="2">
    <source>
        <dbReference type="SAM" id="Coils"/>
    </source>
</evidence>
<dbReference type="RefSeq" id="XP_030257652.1">
    <property type="nucleotide sequence ID" value="XM_030401792.1"/>
</dbReference>